<dbReference type="SUPFAM" id="SSF46894">
    <property type="entry name" value="C-terminal effector domain of the bipartite response regulators"/>
    <property type="match status" value="1"/>
</dbReference>
<dbReference type="PROSITE" id="PS50110">
    <property type="entry name" value="RESPONSE_REGULATORY"/>
    <property type="match status" value="1"/>
</dbReference>
<protein>
    <submittedName>
        <fullName evidence="10">Response regulator transcription factor</fullName>
    </submittedName>
</protein>
<dbReference type="Gene3D" id="1.10.10.10">
    <property type="entry name" value="Winged helix-like DNA-binding domain superfamily/Winged helix DNA-binding domain"/>
    <property type="match status" value="1"/>
</dbReference>
<dbReference type="PANTHER" id="PTHR48111:SF43">
    <property type="entry name" value="STAGE 0 SPORULATION PROTEIN A HOMOLOG"/>
    <property type="match status" value="1"/>
</dbReference>
<dbReference type="Gene3D" id="3.40.50.2300">
    <property type="match status" value="1"/>
</dbReference>
<organism evidence="10 11">
    <name type="scientific">Fundicoccus culcitae</name>
    <dbReference type="NCBI Taxonomy" id="2969821"/>
    <lineage>
        <taxon>Bacteria</taxon>
        <taxon>Bacillati</taxon>
        <taxon>Bacillota</taxon>
        <taxon>Bacilli</taxon>
        <taxon>Lactobacillales</taxon>
        <taxon>Aerococcaceae</taxon>
        <taxon>Fundicoccus</taxon>
    </lineage>
</organism>
<gene>
    <name evidence="10" type="ORF">NRE15_12965</name>
</gene>
<proteinExistence type="predicted"/>
<dbReference type="CDD" id="cd00383">
    <property type="entry name" value="trans_reg_C"/>
    <property type="match status" value="1"/>
</dbReference>
<dbReference type="InterPro" id="IPR001789">
    <property type="entry name" value="Sig_transdc_resp-reg_receiver"/>
</dbReference>
<feature type="modified residue" description="4-aspartylphosphate" evidence="6">
    <location>
        <position position="51"/>
    </location>
</feature>
<dbReference type="Proteomes" id="UP001315967">
    <property type="component" value="Chromosome"/>
</dbReference>
<dbReference type="EMBL" id="CP102453">
    <property type="protein sequence ID" value="UUX33783.1"/>
    <property type="molecule type" value="Genomic_DNA"/>
</dbReference>
<feature type="domain" description="OmpR/PhoB-type" evidence="9">
    <location>
        <begin position="125"/>
        <end position="223"/>
    </location>
</feature>
<reference evidence="10 11" key="1">
    <citation type="submission" date="2022-08" db="EMBL/GenBank/DDBJ databases">
        <title>Aerococcaceae sp. nov isolated from spoiled eye mask.</title>
        <authorList>
            <person name="Zhou G."/>
            <person name="Xie X.-B."/>
            <person name="Shi Q.-S."/>
            <person name="Wang Y.-S."/>
            <person name="Wen X."/>
            <person name="Peng H."/>
            <person name="Yang X.-J."/>
            <person name="Tao H.-B."/>
            <person name="Huang X.-M."/>
        </authorList>
    </citation>
    <scope>NUCLEOTIDE SEQUENCE [LARGE SCALE GENOMIC DNA]</scope>
    <source>
        <strain evidence="11">DM20194951</strain>
    </source>
</reference>
<evidence type="ECO:0000313" key="10">
    <source>
        <dbReference type="EMBL" id="UUX33783.1"/>
    </source>
</evidence>
<dbReference type="InterPro" id="IPR039420">
    <property type="entry name" value="WalR-like"/>
</dbReference>
<feature type="DNA-binding region" description="OmpR/PhoB-type" evidence="7">
    <location>
        <begin position="125"/>
        <end position="223"/>
    </location>
</feature>
<feature type="domain" description="Response regulatory" evidence="8">
    <location>
        <begin position="2"/>
        <end position="115"/>
    </location>
</feature>
<accession>A0ABY5P5S8</accession>
<evidence type="ECO:0000256" key="1">
    <source>
        <dbReference type="ARBA" id="ARBA00022553"/>
    </source>
</evidence>
<evidence type="ECO:0000256" key="2">
    <source>
        <dbReference type="ARBA" id="ARBA00023012"/>
    </source>
</evidence>
<evidence type="ECO:0000256" key="7">
    <source>
        <dbReference type="PROSITE-ProRule" id="PRU01091"/>
    </source>
</evidence>
<dbReference type="InterPro" id="IPR036388">
    <property type="entry name" value="WH-like_DNA-bd_sf"/>
</dbReference>
<dbReference type="SMART" id="SM00448">
    <property type="entry name" value="REC"/>
    <property type="match status" value="1"/>
</dbReference>
<keyword evidence="4 7" id="KW-0238">DNA-binding</keyword>
<evidence type="ECO:0000259" key="9">
    <source>
        <dbReference type="PROSITE" id="PS51755"/>
    </source>
</evidence>
<dbReference type="Pfam" id="PF00486">
    <property type="entry name" value="Trans_reg_C"/>
    <property type="match status" value="1"/>
</dbReference>
<evidence type="ECO:0000313" key="11">
    <source>
        <dbReference type="Proteomes" id="UP001315967"/>
    </source>
</evidence>
<dbReference type="RefSeq" id="WP_313793286.1">
    <property type="nucleotide sequence ID" value="NZ_CP102453.1"/>
</dbReference>
<dbReference type="InterPro" id="IPR011006">
    <property type="entry name" value="CheY-like_superfamily"/>
</dbReference>
<dbReference type="SUPFAM" id="SSF52172">
    <property type="entry name" value="CheY-like"/>
    <property type="match status" value="1"/>
</dbReference>
<keyword evidence="5" id="KW-0804">Transcription</keyword>
<dbReference type="InterPro" id="IPR016032">
    <property type="entry name" value="Sig_transdc_resp-reg_C-effctor"/>
</dbReference>
<name>A0ABY5P5S8_9LACT</name>
<keyword evidence="1 6" id="KW-0597">Phosphoprotein</keyword>
<evidence type="ECO:0000256" key="5">
    <source>
        <dbReference type="ARBA" id="ARBA00023163"/>
    </source>
</evidence>
<keyword evidence="11" id="KW-1185">Reference proteome</keyword>
<dbReference type="SMART" id="SM00862">
    <property type="entry name" value="Trans_reg_C"/>
    <property type="match status" value="1"/>
</dbReference>
<keyword evidence="2" id="KW-0902">Two-component regulatory system</keyword>
<dbReference type="PROSITE" id="PS51755">
    <property type="entry name" value="OMPR_PHOB"/>
    <property type="match status" value="1"/>
</dbReference>
<dbReference type="PANTHER" id="PTHR48111">
    <property type="entry name" value="REGULATOR OF RPOS"/>
    <property type="match status" value="1"/>
</dbReference>
<evidence type="ECO:0000256" key="3">
    <source>
        <dbReference type="ARBA" id="ARBA00023015"/>
    </source>
</evidence>
<dbReference type="InterPro" id="IPR001867">
    <property type="entry name" value="OmpR/PhoB-type_DNA-bd"/>
</dbReference>
<keyword evidence="3" id="KW-0805">Transcription regulation</keyword>
<evidence type="ECO:0000259" key="8">
    <source>
        <dbReference type="PROSITE" id="PS50110"/>
    </source>
</evidence>
<dbReference type="Pfam" id="PF00072">
    <property type="entry name" value="Response_reg"/>
    <property type="match status" value="1"/>
</dbReference>
<dbReference type="CDD" id="cd18159">
    <property type="entry name" value="REC_OmpR_NsrR-like"/>
    <property type="match status" value="1"/>
</dbReference>
<sequence>MKLMLVEDDLVIASELAKILTSWQYDVTMIEDFEHVIETFNDIEPHLVILDVNLPYFNGYYWCSEIRKVSNVPIIFISSVTDRMDMIMAMQMGADDYITKPIDTQFLVSKIQALLRRTYDFTVQTDIFTFHDLRLDVSKSQLDYKGQTMDLTYTELQIMTILFQQQGNFVEREAILDYCWQNNQFIDDNTLAVNITRIRKKLRQLGLDKLIETKKNVGYRLHESEDIK</sequence>
<evidence type="ECO:0000256" key="6">
    <source>
        <dbReference type="PROSITE-ProRule" id="PRU00169"/>
    </source>
</evidence>
<evidence type="ECO:0000256" key="4">
    <source>
        <dbReference type="ARBA" id="ARBA00023125"/>
    </source>
</evidence>